<dbReference type="EMBL" id="FQXT01000007">
    <property type="protein sequence ID" value="SHI25872.1"/>
    <property type="molecule type" value="Genomic_DNA"/>
</dbReference>
<evidence type="ECO:0000313" key="3">
    <source>
        <dbReference type="EMBL" id="SHI25872.1"/>
    </source>
</evidence>
<dbReference type="Proteomes" id="UP000184240">
    <property type="component" value="Unassembled WGS sequence"/>
</dbReference>
<dbReference type="InterPro" id="IPR008969">
    <property type="entry name" value="CarboxyPept-like_regulatory"/>
</dbReference>
<dbReference type="Proteomes" id="UP000290037">
    <property type="component" value="Unassembled WGS sequence"/>
</dbReference>
<gene>
    <name evidence="2" type="ORF">DSM01_3096</name>
    <name evidence="3" type="ORF">SAMN04487999_3303</name>
</gene>
<keyword evidence="5" id="KW-1185">Reference proteome</keyword>
<reference evidence="4" key="2">
    <citation type="submission" date="2016-11" db="EMBL/GenBank/DDBJ databases">
        <authorList>
            <person name="Varghese N."/>
            <person name="Submissions S."/>
        </authorList>
    </citation>
    <scope>NUCLEOTIDE SEQUENCE [LARGE SCALE GENOMIC DNA]</scope>
    <source>
        <strain evidence="4">DSM 19859</strain>
    </source>
</reference>
<dbReference type="AlphaFoldDB" id="A0A1M5ZNT8"/>
<dbReference type="OrthoDB" id="1682379at2"/>
<accession>A0A1M5ZNT8</accession>
<reference evidence="3" key="1">
    <citation type="submission" date="2016-11" db="EMBL/GenBank/DDBJ databases">
        <authorList>
            <person name="Jaros S."/>
            <person name="Januszkiewicz K."/>
            <person name="Wedrychowicz H."/>
        </authorList>
    </citation>
    <scope>NUCLEOTIDE SEQUENCE [LARGE SCALE GENOMIC DNA]</scope>
    <source>
        <strain evidence="3">DSM 19859</strain>
    </source>
</reference>
<dbReference type="Pfam" id="PF14905">
    <property type="entry name" value="OMP_b-brl_3"/>
    <property type="match status" value="2"/>
</dbReference>
<organism evidence="3 4">
    <name type="scientific">Leeuwenhoekiella palythoae</name>
    <dbReference type="NCBI Taxonomy" id="573501"/>
    <lineage>
        <taxon>Bacteria</taxon>
        <taxon>Pseudomonadati</taxon>
        <taxon>Bacteroidota</taxon>
        <taxon>Flavobacteriia</taxon>
        <taxon>Flavobacteriales</taxon>
        <taxon>Flavobacteriaceae</taxon>
        <taxon>Leeuwenhoekiella</taxon>
    </lineage>
</organism>
<dbReference type="SUPFAM" id="SSF56935">
    <property type="entry name" value="Porins"/>
    <property type="match status" value="1"/>
</dbReference>
<sequence>MINRYLVALVLGMFSLCTFSQDFKIIGKLVDKEQQVPLEAATVVLETLQDSTVISYTISDRNGEFELSGKSNLQKANLFVTFVGYQSYEQQIDFSKTREINLEDIPLEFQVESLGDVVVKGRAAPVVIKQDTLEFNAASFKTKPDATLEDLLKELPGAEVDEDGQIRINGKPVSNILVNGKPFFSDDPTIATRNLTKELINKIQVVDTKTESEEFAGEEGDSENKTINITIDEDKNKGLFGRVAAGGGTDDRFEFAGIGNYFDNDLRLSVLGSGNNINSPGFSFGEIEKMFGNASYISVSSNGGFNVGGRSFGMGEGIVNSRNAGMNFANDFGEAVETSADYFYSGANTFNETDRVRENILPDNRFTSVSNSRTDSNTDNHTANLRFQAEIDSTFMVEYRPSLNYTVGTNSSSGSSVTTNEAGDLVNDSDYDNFNDRTTRNFSNSLTATKRYGDKGGFIRINGDLQLDETESTDFTNSETNVYGTDASQILRNQRTNGDNNTDGITTKVKWRIPLISKKLFLETEYEFKNENRTNTQLVYDFDATTQTYNQLITPQSTDFESTNRSHKPQLGVTYNSKKLRASVNAAYVARKLTGEDLLTDETGNRVRDIDFENNFDALEAMARLNYNFTQKLSLWSAYRLSNNAPDIRQLSPYLDVSDPINTIQGNPNLSPTNSHGLNMGINNYDWETRSGLYSYFGFTFTNDQVVNLTTVDDNFVRATTFTNVDGVYNGYGNLGYNKDFKLDSLRTLKVEVGMSGSINRFVNFFNADQYASITKSLGPSLGLRFTWTDWFEIRPEYRISFNETTFNRDFFDGQDFTQHNARLRTTTYFPKWLTWENDIRYTYNPNVGTGFQRDAVFWNTSLAYSFLNDKALATFKVYDLLNQNTNSRRTATQSYIEDVQSTVLQQYFMLSFSYKFNTLGKKGEVRENGWWD</sequence>
<evidence type="ECO:0000313" key="2">
    <source>
        <dbReference type="EMBL" id="RXG27286.1"/>
    </source>
</evidence>
<protein>
    <submittedName>
        <fullName evidence="3">CarboxypepD_reg-like domain-containing protein</fullName>
    </submittedName>
    <submittedName>
        <fullName evidence="2">Carboxypeptidase-like protein</fullName>
    </submittedName>
</protein>
<dbReference type="STRING" id="573501.SAMN04487999_3303"/>
<proteinExistence type="predicted"/>
<feature type="domain" description="Outer membrane protein beta-barrel" evidence="1">
    <location>
        <begin position="775"/>
        <end position="915"/>
    </location>
</feature>
<evidence type="ECO:0000259" key="1">
    <source>
        <dbReference type="Pfam" id="PF14905"/>
    </source>
</evidence>
<dbReference type="EMBL" id="QOVN01000008">
    <property type="protein sequence ID" value="RXG27286.1"/>
    <property type="molecule type" value="Genomic_DNA"/>
</dbReference>
<dbReference type="InterPro" id="IPR041700">
    <property type="entry name" value="OMP_b-brl_3"/>
</dbReference>
<evidence type="ECO:0000313" key="5">
    <source>
        <dbReference type="Proteomes" id="UP000290037"/>
    </source>
</evidence>
<reference evidence="2 5" key="3">
    <citation type="submission" date="2018-07" db="EMBL/GenBank/DDBJ databases">
        <title>Leeuwenhoekiella genomics.</title>
        <authorList>
            <person name="Tahon G."/>
            <person name="Willems A."/>
        </authorList>
    </citation>
    <scope>NUCLEOTIDE SEQUENCE [LARGE SCALE GENOMIC DNA]</scope>
    <source>
        <strain evidence="2 5">LMG 24856</strain>
    </source>
</reference>
<dbReference type="RefSeq" id="WP_072984983.1">
    <property type="nucleotide sequence ID" value="NZ_FQXT01000007.1"/>
</dbReference>
<name>A0A1M5ZNT8_9FLAO</name>
<dbReference type="Pfam" id="PF13715">
    <property type="entry name" value="CarbopepD_reg_2"/>
    <property type="match status" value="1"/>
</dbReference>
<feature type="domain" description="Outer membrane protein beta-barrel" evidence="1">
    <location>
        <begin position="459"/>
        <end position="742"/>
    </location>
</feature>
<evidence type="ECO:0000313" key="4">
    <source>
        <dbReference type="Proteomes" id="UP000184240"/>
    </source>
</evidence>
<dbReference type="SUPFAM" id="SSF49464">
    <property type="entry name" value="Carboxypeptidase regulatory domain-like"/>
    <property type="match status" value="1"/>
</dbReference>